<dbReference type="SUPFAM" id="SSF53474">
    <property type="entry name" value="alpha/beta-Hydrolases"/>
    <property type="match status" value="1"/>
</dbReference>
<accession>A0ABZ2PPS7</accession>
<proteinExistence type="predicted"/>
<protein>
    <submittedName>
        <fullName evidence="2">Lipase family protein</fullName>
    </submittedName>
</protein>
<keyword evidence="1" id="KW-0732">Signal</keyword>
<dbReference type="PIRSF" id="PIRSF029171">
    <property type="entry name" value="Esterase_LipA"/>
    <property type="match status" value="1"/>
</dbReference>
<dbReference type="Pfam" id="PF03583">
    <property type="entry name" value="LIP"/>
    <property type="match status" value="1"/>
</dbReference>
<gene>
    <name evidence="2" type="ORF">WDS16_05540</name>
</gene>
<reference evidence="2 3" key="1">
    <citation type="submission" date="2024-03" db="EMBL/GenBank/DDBJ databases">
        <title>Natural products discovery in diverse microorganisms through a two-stage MS feature dereplication strategy.</title>
        <authorList>
            <person name="Zhang R."/>
        </authorList>
    </citation>
    <scope>NUCLEOTIDE SEQUENCE [LARGE SCALE GENOMIC DNA]</scope>
    <source>
        <strain evidence="2 3">18930</strain>
    </source>
</reference>
<evidence type="ECO:0000256" key="1">
    <source>
        <dbReference type="SAM" id="SignalP"/>
    </source>
</evidence>
<name>A0ABZ2PPS7_9NOCA</name>
<dbReference type="InterPro" id="IPR005152">
    <property type="entry name" value="Lipase_secreted"/>
</dbReference>
<dbReference type="InterPro" id="IPR029058">
    <property type="entry name" value="AB_hydrolase_fold"/>
</dbReference>
<dbReference type="PANTHER" id="PTHR34853">
    <property type="match status" value="1"/>
</dbReference>
<keyword evidence="3" id="KW-1185">Reference proteome</keyword>
<dbReference type="Proteomes" id="UP001432000">
    <property type="component" value="Chromosome"/>
</dbReference>
<dbReference type="RefSeq" id="WP_338891112.1">
    <property type="nucleotide sequence ID" value="NZ_CP147846.1"/>
</dbReference>
<feature type="chain" id="PRO_5045545799" evidence="1">
    <location>
        <begin position="28"/>
        <end position="387"/>
    </location>
</feature>
<sequence>MRGGSRAWTTLVMALLIGIPTAGVATAQQPDSVDTVPGTVVTAEPLAADFGLPGTAGAHRITYWSAGPTEDPALSSGAVFVPSGEPPAGGWPVVSWAHGTVGVGDQCAPSRTPYEGRTRDYLTHWLSEGYAIVATDYAGLGTPGAHAYLEKSSAARNVIDMVRAARAVEPTLADRWLAIGQSQGGHAVLHAAHIATSYAPELDYRGAVATGAPSNLEYAFQLGGPFLPDLGLDGLDVFATYVLAGLRQSQPDLDVDSYLTPLGRAEVDGVESTCPGDLRTHHGSVGALLARPIAGTEMFDALTQYLAVPVDGYDRPIFIGQGVIDTMVPSPLSVPLLAGLLHNGQDVTYIPYLFSGGEFIGHEGTMIASTVDSTPFVHRLLDPIAAG</sequence>
<evidence type="ECO:0000313" key="2">
    <source>
        <dbReference type="EMBL" id="WXG69997.1"/>
    </source>
</evidence>
<dbReference type="Gene3D" id="3.40.50.1820">
    <property type="entry name" value="alpha/beta hydrolase"/>
    <property type="match status" value="1"/>
</dbReference>
<dbReference type="PANTHER" id="PTHR34853:SF1">
    <property type="entry name" value="LIPASE 5"/>
    <property type="match status" value="1"/>
</dbReference>
<dbReference type="EMBL" id="CP147846">
    <property type="protein sequence ID" value="WXG69997.1"/>
    <property type="molecule type" value="Genomic_DNA"/>
</dbReference>
<evidence type="ECO:0000313" key="3">
    <source>
        <dbReference type="Proteomes" id="UP001432000"/>
    </source>
</evidence>
<feature type="signal peptide" evidence="1">
    <location>
        <begin position="1"/>
        <end position="27"/>
    </location>
</feature>
<organism evidence="2 3">
    <name type="scientific">Rhodococcus sovatensis</name>
    <dbReference type="NCBI Taxonomy" id="1805840"/>
    <lineage>
        <taxon>Bacteria</taxon>
        <taxon>Bacillati</taxon>
        <taxon>Actinomycetota</taxon>
        <taxon>Actinomycetes</taxon>
        <taxon>Mycobacteriales</taxon>
        <taxon>Nocardiaceae</taxon>
        <taxon>Rhodococcus</taxon>
    </lineage>
</organism>